<feature type="domain" description="GS catalytic" evidence="17">
    <location>
        <begin position="108"/>
        <end position="444"/>
    </location>
</feature>
<keyword evidence="11" id="KW-0460">Magnesium</keyword>
<keyword evidence="19" id="KW-1185">Reference proteome</keyword>
<dbReference type="SMART" id="SM01230">
    <property type="entry name" value="Gln-synt_C"/>
    <property type="match status" value="1"/>
</dbReference>
<organism evidence="18 19">
    <name type="scientific">Haploplasma axanthum</name>
    <name type="common">Acholeplasma axanthum</name>
    <dbReference type="NCBI Taxonomy" id="29552"/>
    <lineage>
        <taxon>Bacteria</taxon>
        <taxon>Bacillati</taxon>
        <taxon>Mycoplasmatota</taxon>
        <taxon>Mollicutes</taxon>
        <taxon>Acholeplasmatales</taxon>
        <taxon>Acholeplasmataceae</taxon>
        <taxon>Haploplasma</taxon>
    </lineage>
</organism>
<dbReference type="EC" id="6.3.1.2" evidence="4 15"/>
<dbReference type="PROSITE" id="PS00180">
    <property type="entry name" value="GLNA_1"/>
    <property type="match status" value="1"/>
</dbReference>
<evidence type="ECO:0000313" key="19">
    <source>
        <dbReference type="Proteomes" id="UP000289841"/>
    </source>
</evidence>
<dbReference type="RefSeq" id="WP_026390095.1">
    <property type="nucleotide sequence ID" value="NZ_LR215048.1"/>
</dbReference>
<dbReference type="InterPro" id="IPR036651">
    <property type="entry name" value="Gln_synt_N_sf"/>
</dbReference>
<keyword evidence="8" id="KW-0479">Metal-binding</keyword>
<evidence type="ECO:0000256" key="8">
    <source>
        <dbReference type="ARBA" id="ARBA00022723"/>
    </source>
</evidence>
<dbReference type="Pfam" id="PF03951">
    <property type="entry name" value="Gln-synt_N"/>
    <property type="match status" value="1"/>
</dbReference>
<dbReference type="GO" id="GO:0006542">
    <property type="term" value="P:glutamine biosynthetic process"/>
    <property type="evidence" value="ECO:0007669"/>
    <property type="project" value="InterPro"/>
</dbReference>
<dbReference type="PANTHER" id="PTHR43785:SF12">
    <property type="entry name" value="TYPE-1 GLUTAMINE SYNTHETASE 2"/>
    <property type="match status" value="1"/>
</dbReference>
<evidence type="ECO:0000256" key="2">
    <source>
        <dbReference type="ARBA" id="ARBA00004496"/>
    </source>
</evidence>
<dbReference type="Proteomes" id="UP000289841">
    <property type="component" value="Chromosome"/>
</dbReference>
<evidence type="ECO:0000256" key="9">
    <source>
        <dbReference type="ARBA" id="ARBA00022741"/>
    </source>
</evidence>
<evidence type="ECO:0000313" key="18">
    <source>
        <dbReference type="EMBL" id="VEU79999.1"/>
    </source>
</evidence>
<dbReference type="FunFam" id="3.30.590.10:FF:000003">
    <property type="entry name" value="Glutamine synthetase 2"/>
    <property type="match status" value="1"/>
</dbReference>
<sequence length="444" mass="50238">MKHTKETVLKSIEENNVKFIRLQFTDMLGVVKNVEVPVSKIDKVLNNEVMFDGSSIDGFVRIQEADMYLYPDLNTWLIMSWENIKVGTVARLICNVYKPDGTPFEGDPRFILKKQLNEMEKLGFTAFNTGVEPEFFLFKLDENKKPTLTLTDTGGYFDLSPIDASEDVRRDIVLELQRLGFIVEASHHEVAYGQHEINFQFDNALEACDNIQTFKMVVKNIARKHNYHATFMPKPVAGINGSGMHTNCSLQTNDNTNAFYDKNHPDGLSEVAYQFIAGVLKHANEFCLVTNPIVNSYKRLVPGYEAPCYVSWSKANRSTMIRIPATRGKGTRVEVRSVDPSANPYLAMAVILAAGLEGIKNRLTTVPVEINLFSLSDSERKALGIKNLPENLSEAINVYETSIFVENILGKHLYNKLLGAKKKEWNSYRTAVSKWEIDEYLDVI</sequence>
<dbReference type="SUPFAM" id="SSF55931">
    <property type="entry name" value="Glutamine synthetase/guanido kinase"/>
    <property type="match status" value="1"/>
</dbReference>
<dbReference type="GO" id="GO:0005524">
    <property type="term" value="F:ATP binding"/>
    <property type="evidence" value="ECO:0007669"/>
    <property type="project" value="UniProtKB-KW"/>
</dbReference>
<protein>
    <recommendedName>
        <fullName evidence="5 15">Glutamine synthetase</fullName>
        <ecNumber evidence="4 15">6.3.1.2</ecNumber>
    </recommendedName>
</protein>
<dbReference type="FunFam" id="3.10.20.70:FF:000005">
    <property type="entry name" value="Glutamine synthetase"/>
    <property type="match status" value="1"/>
</dbReference>
<keyword evidence="9 15" id="KW-0547">Nucleotide-binding</keyword>
<evidence type="ECO:0000256" key="5">
    <source>
        <dbReference type="ARBA" id="ARBA00021364"/>
    </source>
</evidence>
<dbReference type="PROSITE" id="PS00181">
    <property type="entry name" value="GLNA_ATP"/>
    <property type="match status" value="1"/>
</dbReference>
<dbReference type="Pfam" id="PF00120">
    <property type="entry name" value="Gln-synt_C"/>
    <property type="match status" value="1"/>
</dbReference>
<dbReference type="EMBL" id="LR215048">
    <property type="protein sequence ID" value="VEU79999.1"/>
    <property type="molecule type" value="Genomic_DNA"/>
</dbReference>
<dbReference type="Gene3D" id="3.30.590.10">
    <property type="entry name" value="Glutamine synthetase/guanido kinase, catalytic domain"/>
    <property type="match status" value="1"/>
</dbReference>
<evidence type="ECO:0000256" key="10">
    <source>
        <dbReference type="ARBA" id="ARBA00022840"/>
    </source>
</evidence>
<evidence type="ECO:0000256" key="14">
    <source>
        <dbReference type="RuleBase" id="RU000384"/>
    </source>
</evidence>
<dbReference type="GO" id="GO:0005737">
    <property type="term" value="C:cytoplasm"/>
    <property type="evidence" value="ECO:0007669"/>
    <property type="project" value="UniProtKB-SubCell"/>
</dbReference>
<dbReference type="InterPro" id="IPR027302">
    <property type="entry name" value="Gln_synth_N_conserv_site"/>
</dbReference>
<dbReference type="PANTHER" id="PTHR43785">
    <property type="entry name" value="GAMMA-GLUTAMYLPUTRESCINE SYNTHETASE"/>
    <property type="match status" value="1"/>
</dbReference>
<dbReference type="PROSITE" id="PS51986">
    <property type="entry name" value="GS_BETA_GRASP"/>
    <property type="match status" value="1"/>
</dbReference>
<reference evidence="18 19" key="1">
    <citation type="submission" date="2019-01" db="EMBL/GenBank/DDBJ databases">
        <authorList>
            <consortium name="Pathogen Informatics"/>
        </authorList>
    </citation>
    <scope>NUCLEOTIDE SEQUENCE [LARGE SCALE GENOMIC DNA]</scope>
    <source>
        <strain evidence="18 19">NCTC10138</strain>
    </source>
</reference>
<dbReference type="OrthoDB" id="9807095at2"/>
<proteinExistence type="inferred from homology"/>
<evidence type="ECO:0000259" key="16">
    <source>
        <dbReference type="PROSITE" id="PS51986"/>
    </source>
</evidence>
<dbReference type="InterPro" id="IPR027303">
    <property type="entry name" value="Gln_synth_gly_rich_site"/>
</dbReference>
<evidence type="ECO:0000256" key="13">
    <source>
        <dbReference type="PROSITE-ProRule" id="PRU01330"/>
    </source>
</evidence>
<dbReference type="InterPro" id="IPR008146">
    <property type="entry name" value="Gln_synth_cat_dom"/>
</dbReference>
<gene>
    <name evidence="18" type="primary">glnA</name>
    <name evidence="18" type="ORF">NCTC10138_00352</name>
</gene>
<dbReference type="GO" id="GO:0004356">
    <property type="term" value="F:glutamine synthetase activity"/>
    <property type="evidence" value="ECO:0007669"/>
    <property type="project" value="UniProtKB-EC"/>
</dbReference>
<comment type="similarity">
    <text evidence="3 13 14">Belongs to the glutamine synthetase family.</text>
</comment>
<evidence type="ECO:0000256" key="1">
    <source>
        <dbReference type="ARBA" id="ARBA00001946"/>
    </source>
</evidence>
<comment type="catalytic activity">
    <reaction evidence="12 15">
        <text>L-glutamate + NH4(+) + ATP = L-glutamine + ADP + phosphate + H(+)</text>
        <dbReference type="Rhea" id="RHEA:16169"/>
        <dbReference type="ChEBI" id="CHEBI:15378"/>
        <dbReference type="ChEBI" id="CHEBI:28938"/>
        <dbReference type="ChEBI" id="CHEBI:29985"/>
        <dbReference type="ChEBI" id="CHEBI:30616"/>
        <dbReference type="ChEBI" id="CHEBI:43474"/>
        <dbReference type="ChEBI" id="CHEBI:58359"/>
        <dbReference type="ChEBI" id="CHEBI:456216"/>
        <dbReference type="EC" id="6.3.1.2"/>
    </reaction>
</comment>
<keyword evidence="7 15" id="KW-0436">Ligase</keyword>
<dbReference type="InterPro" id="IPR014746">
    <property type="entry name" value="Gln_synth/guanido_kin_cat_dom"/>
</dbReference>
<name>A0A449BC29_HAPAX</name>
<evidence type="ECO:0000259" key="17">
    <source>
        <dbReference type="PROSITE" id="PS51987"/>
    </source>
</evidence>
<dbReference type="STRING" id="1278311.GCA_000428705_00406"/>
<dbReference type="PROSITE" id="PS51987">
    <property type="entry name" value="GS_CATALYTIC"/>
    <property type="match status" value="1"/>
</dbReference>
<feature type="domain" description="GS beta-grasp" evidence="16">
    <location>
        <begin position="15"/>
        <end position="101"/>
    </location>
</feature>
<accession>A0A449BC29</accession>
<evidence type="ECO:0000256" key="4">
    <source>
        <dbReference type="ARBA" id="ARBA00012937"/>
    </source>
</evidence>
<keyword evidence="6" id="KW-0963">Cytoplasm</keyword>
<evidence type="ECO:0000256" key="15">
    <source>
        <dbReference type="RuleBase" id="RU004356"/>
    </source>
</evidence>
<dbReference type="InterPro" id="IPR008147">
    <property type="entry name" value="Gln_synt_N"/>
</dbReference>
<keyword evidence="10 15" id="KW-0067">ATP-binding</keyword>
<dbReference type="Gene3D" id="3.10.20.70">
    <property type="entry name" value="Glutamine synthetase, N-terminal domain"/>
    <property type="match status" value="1"/>
</dbReference>
<comment type="subcellular location">
    <subcellularLocation>
        <location evidence="2">Cytoplasm</location>
    </subcellularLocation>
</comment>
<evidence type="ECO:0000256" key="6">
    <source>
        <dbReference type="ARBA" id="ARBA00022490"/>
    </source>
</evidence>
<comment type="cofactor">
    <cofactor evidence="1">
        <name>Mg(2+)</name>
        <dbReference type="ChEBI" id="CHEBI:18420"/>
    </cofactor>
</comment>
<dbReference type="KEGG" id="aaxa:NCTC10138_00352"/>
<dbReference type="AlphaFoldDB" id="A0A449BC29"/>
<dbReference type="GO" id="GO:0046872">
    <property type="term" value="F:metal ion binding"/>
    <property type="evidence" value="ECO:0007669"/>
    <property type="project" value="UniProtKB-KW"/>
</dbReference>
<dbReference type="SUPFAM" id="SSF54368">
    <property type="entry name" value="Glutamine synthetase, N-terminal domain"/>
    <property type="match status" value="1"/>
</dbReference>
<evidence type="ECO:0000256" key="12">
    <source>
        <dbReference type="ARBA" id="ARBA00049436"/>
    </source>
</evidence>
<evidence type="ECO:0000256" key="3">
    <source>
        <dbReference type="ARBA" id="ARBA00009897"/>
    </source>
</evidence>
<evidence type="ECO:0000256" key="7">
    <source>
        <dbReference type="ARBA" id="ARBA00022598"/>
    </source>
</evidence>
<evidence type="ECO:0000256" key="11">
    <source>
        <dbReference type="ARBA" id="ARBA00022842"/>
    </source>
</evidence>